<dbReference type="GO" id="GO:0016301">
    <property type="term" value="F:kinase activity"/>
    <property type="evidence" value="ECO:0007669"/>
    <property type="project" value="UniProtKB-KW"/>
</dbReference>
<dbReference type="Pfam" id="PF23540">
    <property type="entry name" value="DesK_N"/>
    <property type="match status" value="1"/>
</dbReference>
<dbReference type="CDD" id="cd16917">
    <property type="entry name" value="HATPase_UhpB-NarQ-NarX-like"/>
    <property type="match status" value="1"/>
</dbReference>
<comment type="caution">
    <text evidence="9">The sequence shown here is derived from an EMBL/GenBank/DDBJ whole genome shotgun (WGS) entry which is preliminary data.</text>
</comment>
<dbReference type="Pfam" id="PF07730">
    <property type="entry name" value="HisKA_3"/>
    <property type="match status" value="1"/>
</dbReference>
<dbReference type="SUPFAM" id="SSF55874">
    <property type="entry name" value="ATPase domain of HSP90 chaperone/DNA topoisomerase II/histidine kinase"/>
    <property type="match status" value="1"/>
</dbReference>
<proteinExistence type="predicted"/>
<dbReference type="InterPro" id="IPR050482">
    <property type="entry name" value="Sensor_HK_TwoCompSys"/>
</dbReference>
<dbReference type="InterPro" id="IPR011712">
    <property type="entry name" value="Sig_transdc_His_kin_sub3_dim/P"/>
</dbReference>
<evidence type="ECO:0000256" key="5">
    <source>
        <dbReference type="ARBA" id="ARBA00023012"/>
    </source>
</evidence>
<dbReference type="RefSeq" id="WP_381436029.1">
    <property type="nucleotide sequence ID" value="NZ_JBHSNO010000007.1"/>
</dbReference>
<reference evidence="10" key="1">
    <citation type="journal article" date="2019" name="Int. J. Syst. Evol. Microbiol.">
        <title>The Global Catalogue of Microorganisms (GCM) 10K type strain sequencing project: providing services to taxonomists for standard genome sequencing and annotation.</title>
        <authorList>
            <consortium name="The Broad Institute Genomics Platform"/>
            <consortium name="The Broad Institute Genome Sequencing Center for Infectious Disease"/>
            <person name="Wu L."/>
            <person name="Ma J."/>
        </authorList>
    </citation>
    <scope>NUCLEOTIDE SEQUENCE [LARGE SCALE GENOMIC DNA]</scope>
    <source>
        <strain evidence="10">CGMCC 4.1434</strain>
    </source>
</reference>
<keyword evidence="5" id="KW-0902">Two-component regulatory system</keyword>
<comment type="catalytic activity">
    <reaction evidence="1">
        <text>ATP + protein L-histidine = ADP + protein N-phospho-L-histidine.</text>
        <dbReference type="EC" id="2.7.13.3"/>
    </reaction>
</comment>
<keyword evidence="7" id="KW-0472">Membrane</keyword>
<organism evidence="9 10">
    <name type="scientific">Sporosarcina soli</name>
    <dbReference type="NCBI Taxonomy" id="334736"/>
    <lineage>
        <taxon>Bacteria</taxon>
        <taxon>Bacillati</taxon>
        <taxon>Bacillota</taxon>
        <taxon>Bacilli</taxon>
        <taxon>Bacillales</taxon>
        <taxon>Caryophanaceae</taxon>
        <taxon>Sporosarcina</taxon>
    </lineage>
</organism>
<evidence type="ECO:0000313" key="9">
    <source>
        <dbReference type="EMBL" id="MFC5590108.1"/>
    </source>
</evidence>
<evidence type="ECO:0000256" key="3">
    <source>
        <dbReference type="ARBA" id="ARBA00022679"/>
    </source>
</evidence>
<keyword evidence="6" id="KW-0175">Coiled coil</keyword>
<dbReference type="PANTHER" id="PTHR24421">
    <property type="entry name" value="NITRATE/NITRITE SENSOR PROTEIN NARX-RELATED"/>
    <property type="match status" value="1"/>
</dbReference>
<sequence length="374" mass="42481">MHSWYSIFPKNPWLSIYAWVIFCLLPFFFFFRSSSPLEIAVGISLLLLFFLSYRFSFKSKSGLVYMWLSFEIVINIGMTLLFGYVYLSIFTAFFIGNIRNPVGFFIMYGLHIAFTVGAIVGGFFIEIELFLPQVHFILVTVIGTVLLPFNLYNRNKRENLEGQLEHAKERISELIIVEERQRIARDLHDTLGQKLSMIGLKSDLASKLVKRDPETAIKELQDIRQTARTALKEVRELVADMRAVRLEDELVRIRQMLKAAEMDFTMEGDPQFTNIPTIVENVLSMCLKEAVTNVVKHSYGTACHVSFEQLPNEFVITVEDNGIGITRGGETSPGSGLKGMRERLEFVNGNLTVEGGDGTKLTVRVPAVLTHIME</sequence>
<evidence type="ECO:0000313" key="10">
    <source>
        <dbReference type="Proteomes" id="UP001596109"/>
    </source>
</evidence>
<keyword evidence="7" id="KW-0812">Transmembrane</keyword>
<evidence type="ECO:0000256" key="2">
    <source>
        <dbReference type="ARBA" id="ARBA00012438"/>
    </source>
</evidence>
<evidence type="ECO:0000256" key="6">
    <source>
        <dbReference type="SAM" id="Coils"/>
    </source>
</evidence>
<dbReference type="Gene3D" id="1.20.5.1930">
    <property type="match status" value="1"/>
</dbReference>
<keyword evidence="3" id="KW-0808">Transferase</keyword>
<dbReference type="InterPro" id="IPR036890">
    <property type="entry name" value="HATPase_C_sf"/>
</dbReference>
<accession>A0ABW0TMS1</accession>
<evidence type="ECO:0000259" key="8">
    <source>
        <dbReference type="SMART" id="SM00387"/>
    </source>
</evidence>
<dbReference type="PANTHER" id="PTHR24421:SF63">
    <property type="entry name" value="SENSOR HISTIDINE KINASE DESK"/>
    <property type="match status" value="1"/>
</dbReference>
<feature type="transmembrane region" description="Helical" evidence="7">
    <location>
        <begin position="102"/>
        <end position="124"/>
    </location>
</feature>
<dbReference type="EC" id="2.7.13.3" evidence="2"/>
<keyword evidence="7" id="KW-1133">Transmembrane helix</keyword>
<protein>
    <recommendedName>
        <fullName evidence="2">histidine kinase</fullName>
        <ecNumber evidence="2">2.7.13.3</ecNumber>
    </recommendedName>
</protein>
<dbReference type="SMART" id="SM00387">
    <property type="entry name" value="HATPase_c"/>
    <property type="match status" value="1"/>
</dbReference>
<feature type="transmembrane region" description="Helical" evidence="7">
    <location>
        <begin position="130"/>
        <end position="152"/>
    </location>
</feature>
<keyword evidence="10" id="KW-1185">Reference proteome</keyword>
<evidence type="ECO:0000256" key="4">
    <source>
        <dbReference type="ARBA" id="ARBA00022777"/>
    </source>
</evidence>
<feature type="transmembrane region" description="Helical" evidence="7">
    <location>
        <begin position="12"/>
        <end position="30"/>
    </location>
</feature>
<dbReference type="Proteomes" id="UP001596109">
    <property type="component" value="Unassembled WGS sequence"/>
</dbReference>
<feature type="transmembrane region" description="Helical" evidence="7">
    <location>
        <begin position="67"/>
        <end position="95"/>
    </location>
</feature>
<evidence type="ECO:0000256" key="1">
    <source>
        <dbReference type="ARBA" id="ARBA00000085"/>
    </source>
</evidence>
<dbReference type="Gene3D" id="3.30.565.10">
    <property type="entry name" value="Histidine kinase-like ATPase, C-terminal domain"/>
    <property type="match status" value="1"/>
</dbReference>
<feature type="domain" description="Histidine kinase/HSP90-like ATPase" evidence="8">
    <location>
        <begin position="278"/>
        <end position="369"/>
    </location>
</feature>
<keyword evidence="4 9" id="KW-0418">Kinase</keyword>
<dbReference type="EMBL" id="JBHSNO010000007">
    <property type="protein sequence ID" value="MFC5590108.1"/>
    <property type="molecule type" value="Genomic_DNA"/>
</dbReference>
<gene>
    <name evidence="9" type="ORF">ACFPRA_14465</name>
</gene>
<dbReference type="InterPro" id="IPR003594">
    <property type="entry name" value="HATPase_dom"/>
</dbReference>
<feature type="coiled-coil region" evidence="6">
    <location>
        <begin position="217"/>
        <end position="263"/>
    </location>
</feature>
<dbReference type="InterPro" id="IPR056374">
    <property type="entry name" value="DesK/YvfT_N"/>
</dbReference>
<feature type="transmembrane region" description="Helical" evidence="7">
    <location>
        <begin position="37"/>
        <end position="55"/>
    </location>
</feature>
<name>A0ABW0TMS1_9BACL</name>
<dbReference type="Pfam" id="PF02518">
    <property type="entry name" value="HATPase_c"/>
    <property type="match status" value="1"/>
</dbReference>
<evidence type="ECO:0000256" key="7">
    <source>
        <dbReference type="SAM" id="Phobius"/>
    </source>
</evidence>